<evidence type="ECO:0000259" key="8">
    <source>
        <dbReference type="Pfam" id="PF08281"/>
    </source>
</evidence>
<feature type="domain" description="RNA polymerase sigma factor 70 region 4 type 2" evidence="8">
    <location>
        <begin position="140"/>
        <end position="182"/>
    </location>
</feature>
<dbReference type="STRING" id="1884432.SAMN05518683_12722"/>
<dbReference type="NCBIfam" id="TIGR02937">
    <property type="entry name" value="sigma70-ECF"/>
    <property type="match status" value="1"/>
</dbReference>
<keyword evidence="4 6" id="KW-0238">DNA-binding</keyword>
<dbReference type="AlphaFoldDB" id="A0A1I5XER8"/>
<dbReference type="InterPro" id="IPR039425">
    <property type="entry name" value="RNA_pol_sigma-70-like"/>
</dbReference>
<dbReference type="PROSITE" id="PS01063">
    <property type="entry name" value="SIGMA70_ECF"/>
    <property type="match status" value="1"/>
</dbReference>
<keyword evidence="2 6" id="KW-0805">Transcription regulation</keyword>
<dbReference type="EMBL" id="FOXD01000027">
    <property type="protein sequence ID" value="SFQ30459.1"/>
    <property type="molecule type" value="Genomic_DNA"/>
</dbReference>
<accession>A0A1I5XER8</accession>
<reference evidence="10" key="1">
    <citation type="submission" date="2016-10" db="EMBL/GenBank/DDBJ databases">
        <authorList>
            <person name="Varghese N."/>
            <person name="Submissions S."/>
        </authorList>
    </citation>
    <scope>NUCLEOTIDE SEQUENCE [LARGE SCALE GENOMIC DNA]</scope>
    <source>
        <strain evidence="10">S7</strain>
    </source>
</reference>
<evidence type="ECO:0000256" key="5">
    <source>
        <dbReference type="ARBA" id="ARBA00023163"/>
    </source>
</evidence>
<evidence type="ECO:0000256" key="2">
    <source>
        <dbReference type="ARBA" id="ARBA00023015"/>
    </source>
</evidence>
<dbReference type="GO" id="GO:0006950">
    <property type="term" value="P:response to stress"/>
    <property type="evidence" value="ECO:0007669"/>
    <property type="project" value="UniProtKB-ARBA"/>
</dbReference>
<keyword evidence="5 6" id="KW-0804">Transcription</keyword>
<comment type="similarity">
    <text evidence="1 6">Belongs to the sigma-70 factor family. ECF subfamily.</text>
</comment>
<sequence>MSFFCNFEDIGTTKDTGVLLVKEEFERLYETYHHALFQYLFYMVRDKETAEELVQEVYIKVFHSFDSFEGKSTEKTWLYSIARHVGIDWIRKQNRKKRKWLGMLGPLTKEEVRDPAPLPEEVVSAREDAREVFEGMEHCTPDQRQVLVLRYIDSLSIKETADVLGWSESKVKTTQHRAVKKLQDVLGRTERMSERRAGQ</sequence>
<evidence type="ECO:0000313" key="9">
    <source>
        <dbReference type="EMBL" id="SFQ30459.1"/>
    </source>
</evidence>
<feature type="domain" description="RNA polymerase sigma-70 region 2" evidence="7">
    <location>
        <begin position="28"/>
        <end position="95"/>
    </location>
</feature>
<dbReference type="Proteomes" id="UP000198892">
    <property type="component" value="Unassembled WGS sequence"/>
</dbReference>
<name>A0A1I5XER8_9BACI</name>
<dbReference type="InterPro" id="IPR000838">
    <property type="entry name" value="RNA_pol_sigma70_ECF_CS"/>
</dbReference>
<dbReference type="InterPro" id="IPR013249">
    <property type="entry name" value="RNA_pol_sigma70_r4_t2"/>
</dbReference>
<protein>
    <recommendedName>
        <fullName evidence="6">RNA polymerase sigma factor</fullName>
    </recommendedName>
</protein>
<dbReference type="GO" id="GO:0016987">
    <property type="term" value="F:sigma factor activity"/>
    <property type="evidence" value="ECO:0007669"/>
    <property type="project" value="UniProtKB-KW"/>
</dbReference>
<dbReference type="Gene3D" id="1.10.1740.10">
    <property type="match status" value="1"/>
</dbReference>
<dbReference type="GO" id="GO:0003677">
    <property type="term" value="F:DNA binding"/>
    <property type="evidence" value="ECO:0007669"/>
    <property type="project" value="UniProtKB-KW"/>
</dbReference>
<dbReference type="Gene3D" id="1.10.10.10">
    <property type="entry name" value="Winged helix-like DNA-binding domain superfamily/Winged helix DNA-binding domain"/>
    <property type="match status" value="1"/>
</dbReference>
<dbReference type="InterPro" id="IPR036388">
    <property type="entry name" value="WH-like_DNA-bd_sf"/>
</dbReference>
<dbReference type="Pfam" id="PF04542">
    <property type="entry name" value="Sigma70_r2"/>
    <property type="match status" value="1"/>
</dbReference>
<gene>
    <name evidence="9" type="ORF">SAMN05518683_12722</name>
</gene>
<evidence type="ECO:0000259" key="7">
    <source>
        <dbReference type="Pfam" id="PF04542"/>
    </source>
</evidence>
<dbReference type="PANTHER" id="PTHR43133">
    <property type="entry name" value="RNA POLYMERASE ECF-TYPE SIGMA FACTO"/>
    <property type="match status" value="1"/>
</dbReference>
<dbReference type="InterPro" id="IPR013324">
    <property type="entry name" value="RNA_pol_sigma_r3/r4-like"/>
</dbReference>
<dbReference type="SUPFAM" id="SSF88946">
    <property type="entry name" value="Sigma2 domain of RNA polymerase sigma factors"/>
    <property type="match status" value="1"/>
</dbReference>
<evidence type="ECO:0000313" key="10">
    <source>
        <dbReference type="Proteomes" id="UP000198892"/>
    </source>
</evidence>
<dbReference type="GO" id="GO:0006352">
    <property type="term" value="P:DNA-templated transcription initiation"/>
    <property type="evidence" value="ECO:0007669"/>
    <property type="project" value="InterPro"/>
</dbReference>
<organism evidence="9 10">
    <name type="scientific">Salibacterium halotolerans</name>
    <dbReference type="NCBI Taxonomy" id="1884432"/>
    <lineage>
        <taxon>Bacteria</taxon>
        <taxon>Bacillati</taxon>
        <taxon>Bacillota</taxon>
        <taxon>Bacilli</taxon>
        <taxon>Bacillales</taxon>
        <taxon>Bacillaceae</taxon>
    </lineage>
</organism>
<proteinExistence type="inferred from homology"/>
<dbReference type="InterPro" id="IPR013325">
    <property type="entry name" value="RNA_pol_sigma_r2"/>
</dbReference>
<dbReference type="Pfam" id="PF08281">
    <property type="entry name" value="Sigma70_r4_2"/>
    <property type="match status" value="1"/>
</dbReference>
<dbReference type="CDD" id="cd06171">
    <property type="entry name" value="Sigma70_r4"/>
    <property type="match status" value="1"/>
</dbReference>
<dbReference type="InterPro" id="IPR007627">
    <property type="entry name" value="RNA_pol_sigma70_r2"/>
</dbReference>
<evidence type="ECO:0000256" key="4">
    <source>
        <dbReference type="ARBA" id="ARBA00023125"/>
    </source>
</evidence>
<keyword evidence="10" id="KW-1185">Reference proteome</keyword>
<evidence type="ECO:0000256" key="3">
    <source>
        <dbReference type="ARBA" id="ARBA00023082"/>
    </source>
</evidence>
<dbReference type="InterPro" id="IPR014284">
    <property type="entry name" value="RNA_pol_sigma-70_dom"/>
</dbReference>
<keyword evidence="3 6" id="KW-0731">Sigma factor</keyword>
<dbReference type="PANTHER" id="PTHR43133:SF60">
    <property type="entry name" value="RNA POLYMERASE SIGMA FACTOR SIGV"/>
    <property type="match status" value="1"/>
</dbReference>
<evidence type="ECO:0000256" key="6">
    <source>
        <dbReference type="RuleBase" id="RU000716"/>
    </source>
</evidence>
<evidence type="ECO:0000256" key="1">
    <source>
        <dbReference type="ARBA" id="ARBA00010641"/>
    </source>
</evidence>
<dbReference type="SUPFAM" id="SSF88659">
    <property type="entry name" value="Sigma3 and sigma4 domains of RNA polymerase sigma factors"/>
    <property type="match status" value="1"/>
</dbReference>